<reference evidence="1" key="1">
    <citation type="journal article" date="2021" name="New Phytol.">
        <title>Evolutionary innovations through gain and loss of genes in the ectomycorrhizal Boletales.</title>
        <authorList>
            <person name="Wu G."/>
            <person name="Miyauchi S."/>
            <person name="Morin E."/>
            <person name="Kuo A."/>
            <person name="Drula E."/>
            <person name="Varga T."/>
            <person name="Kohler A."/>
            <person name="Feng B."/>
            <person name="Cao Y."/>
            <person name="Lipzen A."/>
            <person name="Daum C."/>
            <person name="Hundley H."/>
            <person name="Pangilinan J."/>
            <person name="Johnson J."/>
            <person name="Barry K."/>
            <person name="LaButti K."/>
            <person name="Ng V."/>
            <person name="Ahrendt S."/>
            <person name="Min B."/>
            <person name="Choi I.G."/>
            <person name="Park H."/>
            <person name="Plett J.M."/>
            <person name="Magnuson J."/>
            <person name="Spatafora J.W."/>
            <person name="Nagy L.G."/>
            <person name="Henrissat B."/>
            <person name="Grigoriev I.V."/>
            <person name="Yang Z.L."/>
            <person name="Xu J."/>
            <person name="Martin F.M."/>
        </authorList>
    </citation>
    <scope>NUCLEOTIDE SEQUENCE</scope>
    <source>
        <strain evidence="1">ATCC 28755</strain>
    </source>
</reference>
<gene>
    <name evidence="1" type="ORF">BJ138DRAFT_1143686</name>
</gene>
<keyword evidence="2" id="KW-1185">Reference proteome</keyword>
<protein>
    <submittedName>
        <fullName evidence="1">Uncharacterized protein</fullName>
    </submittedName>
</protein>
<dbReference type="Proteomes" id="UP000790377">
    <property type="component" value="Unassembled WGS sequence"/>
</dbReference>
<name>A0ACB8ANN9_9AGAM</name>
<sequence length="270" mass="29916">MLKDVEAVYIPLLSESQAERDEEIPNSSLTTTHNVPIHRSLDFIPCVFTGLGIIALVLTAVNLAILHYRVGNLVTHGNPSLQRVPSVYIGLESIGRNRSSPSWPLASGNDPDFVGLINHDAMHRQLRPLPRNRGQMVLNSENDAALQYRVRDFGMESCAVDLRLPDQKGKEYAIRGKDVRVGIWSVNAAVHSVLTASNQTWPSGPGRREYIGSLPVIPGRSRSPFFRCPTRSLQTLELSLECDSCSIKFTQDRHHPTSGFGVIQTEVQIT</sequence>
<proteinExistence type="predicted"/>
<dbReference type="EMBL" id="MU267612">
    <property type="protein sequence ID" value="KAH7914551.1"/>
    <property type="molecule type" value="Genomic_DNA"/>
</dbReference>
<evidence type="ECO:0000313" key="1">
    <source>
        <dbReference type="EMBL" id="KAH7914551.1"/>
    </source>
</evidence>
<comment type="caution">
    <text evidence="1">The sequence shown here is derived from an EMBL/GenBank/DDBJ whole genome shotgun (WGS) entry which is preliminary data.</text>
</comment>
<evidence type="ECO:0000313" key="2">
    <source>
        <dbReference type="Proteomes" id="UP000790377"/>
    </source>
</evidence>
<accession>A0ACB8ANN9</accession>
<organism evidence="1 2">
    <name type="scientific">Hygrophoropsis aurantiaca</name>
    <dbReference type="NCBI Taxonomy" id="72124"/>
    <lineage>
        <taxon>Eukaryota</taxon>
        <taxon>Fungi</taxon>
        <taxon>Dikarya</taxon>
        <taxon>Basidiomycota</taxon>
        <taxon>Agaricomycotina</taxon>
        <taxon>Agaricomycetes</taxon>
        <taxon>Agaricomycetidae</taxon>
        <taxon>Boletales</taxon>
        <taxon>Coniophorineae</taxon>
        <taxon>Hygrophoropsidaceae</taxon>
        <taxon>Hygrophoropsis</taxon>
    </lineage>
</organism>